<dbReference type="EMBL" id="BJYI01000001">
    <property type="protein sequence ID" value="GEN70173.1"/>
    <property type="molecule type" value="Genomic_DNA"/>
</dbReference>
<reference evidence="1 2" key="1">
    <citation type="submission" date="2019-07" db="EMBL/GenBank/DDBJ databases">
        <title>Whole genome shotgun sequence of Chryseobacterium lathyri NBRC 105250.</title>
        <authorList>
            <person name="Hosoyama A."/>
            <person name="Uohara A."/>
            <person name="Ohji S."/>
            <person name="Ichikawa N."/>
        </authorList>
    </citation>
    <scope>NUCLEOTIDE SEQUENCE [LARGE SCALE GENOMIC DNA]</scope>
    <source>
        <strain evidence="1 2">NBRC 105250</strain>
    </source>
</reference>
<protein>
    <submittedName>
        <fullName evidence="1">Uncharacterized protein</fullName>
    </submittedName>
</protein>
<gene>
    <name evidence="1" type="ORF">CLA01_02450</name>
</gene>
<evidence type="ECO:0000313" key="2">
    <source>
        <dbReference type="Proteomes" id="UP000321150"/>
    </source>
</evidence>
<organism evidence="1 2">
    <name type="scientific">Chryseobacterium lathyri</name>
    <dbReference type="NCBI Taxonomy" id="395933"/>
    <lineage>
        <taxon>Bacteria</taxon>
        <taxon>Pseudomonadati</taxon>
        <taxon>Bacteroidota</taxon>
        <taxon>Flavobacteriia</taxon>
        <taxon>Flavobacteriales</taxon>
        <taxon>Weeksellaceae</taxon>
        <taxon>Chryseobacterium group</taxon>
        <taxon>Chryseobacterium</taxon>
    </lineage>
</organism>
<comment type="caution">
    <text evidence="1">The sequence shown here is derived from an EMBL/GenBank/DDBJ whole genome shotgun (WGS) entry which is preliminary data.</text>
</comment>
<name>A0A511Y4P5_9FLAO</name>
<dbReference type="AlphaFoldDB" id="A0A511Y4P5"/>
<dbReference type="Proteomes" id="UP000321150">
    <property type="component" value="Unassembled WGS sequence"/>
</dbReference>
<accession>A0A511Y4P5</accession>
<proteinExistence type="predicted"/>
<evidence type="ECO:0000313" key="1">
    <source>
        <dbReference type="EMBL" id="GEN70173.1"/>
    </source>
</evidence>
<sequence length="55" mass="6208">MNHLKSGNSYFGAGSYKAYKYNGKELQKTDMYDYGTIRTGKIVPLCDNCKTTFGK</sequence>